<dbReference type="SUPFAM" id="SSF53448">
    <property type="entry name" value="Nucleotide-diphospho-sugar transferases"/>
    <property type="match status" value="1"/>
</dbReference>
<dbReference type="PANTHER" id="PTHR32385">
    <property type="entry name" value="MANNOSYL PHOSPHORYLINOSITOL CERAMIDE SYNTHASE"/>
    <property type="match status" value="1"/>
</dbReference>
<dbReference type="AlphaFoldDB" id="A0A1I8GZ28"/>
<evidence type="ECO:0000313" key="2">
    <source>
        <dbReference type="WBParaSite" id="maker-uti_cns_0003600-snap-gene-0.5-mRNA-1"/>
    </source>
</evidence>
<evidence type="ECO:0000313" key="1">
    <source>
        <dbReference type="Proteomes" id="UP000095280"/>
    </source>
</evidence>
<proteinExistence type="predicted"/>
<dbReference type="OrthoDB" id="6053279at2759"/>
<dbReference type="GO" id="GO:0016020">
    <property type="term" value="C:membrane"/>
    <property type="evidence" value="ECO:0007669"/>
    <property type="project" value="GOC"/>
</dbReference>
<dbReference type="InterPro" id="IPR051706">
    <property type="entry name" value="Glycosyltransferase_domain"/>
</dbReference>
<organism evidence="1 2">
    <name type="scientific">Macrostomum lignano</name>
    <dbReference type="NCBI Taxonomy" id="282301"/>
    <lineage>
        <taxon>Eukaryota</taxon>
        <taxon>Metazoa</taxon>
        <taxon>Spiralia</taxon>
        <taxon>Lophotrochozoa</taxon>
        <taxon>Platyhelminthes</taxon>
        <taxon>Rhabditophora</taxon>
        <taxon>Macrostomorpha</taxon>
        <taxon>Macrostomida</taxon>
        <taxon>Macrostomidae</taxon>
        <taxon>Macrostomum</taxon>
    </lineage>
</organism>
<sequence>MKRKILTTLSVLTLIGLVFVSNKFSAKSFGNSYRLFENRLINADKAGQDGGRGGGNATRYNVTTLVLISKPAAETKIPRTPAGVPKIIHFVYRDANVLAPYREALQTCVTKNPDWQVVLWTDQAIKAFMQKHFSSHMKVFESFPHKIQRSDAIRYLILYKYGGLYMDLDMTCHAPLLPSLAPHSCFLDSERRHQTQFLHGRQYSAMNSAMGCTPGHPFFRQVIRFVFRPSTAKRNFLFPVSIFSTTGPEMLTKQFDLWKRDAANPTVVMLNETYFSPKINPRSGIYGRCKSMAPRLQRHSGGLSPSQRVCLQLQQMGFEKSDELFITNRTVAIHQFTHLGYHKQRMPTFDAYKEFPRLITYEQLESSQLL</sequence>
<keyword evidence="1" id="KW-1185">Reference proteome</keyword>
<protein>
    <submittedName>
        <fullName evidence="2">Glycosyl transferase</fullName>
    </submittedName>
</protein>
<dbReference type="Proteomes" id="UP000095280">
    <property type="component" value="Unplaced"/>
</dbReference>
<accession>A0A1I8GZ28</accession>
<dbReference type="Pfam" id="PF04488">
    <property type="entry name" value="Gly_transf_sug"/>
    <property type="match status" value="1"/>
</dbReference>
<dbReference type="WBParaSite" id="maker-uti_cns_0003600-snap-gene-0.5-mRNA-1">
    <property type="protein sequence ID" value="maker-uti_cns_0003600-snap-gene-0.5-mRNA-1"/>
    <property type="gene ID" value="maker-uti_cns_0003600-snap-gene-0.5"/>
</dbReference>
<dbReference type="GO" id="GO:0051999">
    <property type="term" value="P:mannosyl-inositol phosphorylceramide biosynthetic process"/>
    <property type="evidence" value="ECO:0007669"/>
    <property type="project" value="TreeGrafter"/>
</dbReference>
<dbReference type="Gene3D" id="3.90.550.20">
    <property type="match status" value="1"/>
</dbReference>
<dbReference type="GO" id="GO:0000030">
    <property type="term" value="F:mannosyltransferase activity"/>
    <property type="evidence" value="ECO:0007669"/>
    <property type="project" value="TreeGrafter"/>
</dbReference>
<reference evidence="2" key="1">
    <citation type="submission" date="2016-11" db="UniProtKB">
        <authorList>
            <consortium name="WormBaseParasite"/>
        </authorList>
    </citation>
    <scope>IDENTIFICATION</scope>
</reference>
<dbReference type="PANTHER" id="PTHR32385:SF15">
    <property type="entry name" value="INOSITOL PHOSPHOCERAMIDE MANNOSYLTRANSFERASE 1"/>
    <property type="match status" value="1"/>
</dbReference>
<dbReference type="InterPro" id="IPR007577">
    <property type="entry name" value="GlycoTrfase_DXD_sugar-bd_CS"/>
</dbReference>
<dbReference type="InterPro" id="IPR029044">
    <property type="entry name" value="Nucleotide-diphossugar_trans"/>
</dbReference>
<name>A0A1I8GZ28_9PLAT</name>